<protein>
    <recommendedName>
        <fullName evidence="8">Response regulatory domain-containing protein</fullName>
    </recommendedName>
</protein>
<feature type="domain" description="Histidine kinase" evidence="4">
    <location>
        <begin position="306"/>
        <end position="532"/>
    </location>
</feature>
<organism evidence="6 7">
    <name type="scientific">Paramecium tetraurelia</name>
    <dbReference type="NCBI Taxonomy" id="5888"/>
    <lineage>
        <taxon>Eukaryota</taxon>
        <taxon>Sar</taxon>
        <taxon>Alveolata</taxon>
        <taxon>Ciliophora</taxon>
        <taxon>Intramacronucleata</taxon>
        <taxon>Oligohymenophorea</taxon>
        <taxon>Peniculida</taxon>
        <taxon>Parameciidae</taxon>
        <taxon>Paramecium</taxon>
    </lineage>
</organism>
<evidence type="ECO:0008006" key="8">
    <source>
        <dbReference type="Google" id="ProtNLM"/>
    </source>
</evidence>
<dbReference type="Gene3D" id="3.30.565.10">
    <property type="entry name" value="Histidine kinase-like ATPase, C-terminal domain"/>
    <property type="match status" value="1"/>
</dbReference>
<dbReference type="CDD" id="cd17546">
    <property type="entry name" value="REC_hyHK_CKI1_RcsC-like"/>
    <property type="match status" value="1"/>
</dbReference>
<feature type="transmembrane region" description="Helical" evidence="3">
    <location>
        <begin position="56"/>
        <end position="76"/>
    </location>
</feature>
<proteinExistence type="predicted"/>
<dbReference type="KEGG" id="ptm:GSPATT00034501001"/>
<dbReference type="InterPro" id="IPR036890">
    <property type="entry name" value="HATPase_C_sf"/>
</dbReference>
<dbReference type="HOGENOM" id="CLU_019335_0_0_1"/>
<dbReference type="OrthoDB" id="21225at2759"/>
<feature type="transmembrane region" description="Helical" evidence="3">
    <location>
        <begin position="96"/>
        <end position="113"/>
    </location>
</feature>
<dbReference type="Pfam" id="PF00072">
    <property type="entry name" value="Response_reg"/>
    <property type="match status" value="1"/>
</dbReference>
<feature type="modified residue" description="4-aspartylphosphate" evidence="2">
    <location>
        <position position="724"/>
    </location>
</feature>
<dbReference type="PANTHER" id="PTHR43719">
    <property type="entry name" value="TWO-COMPONENT HISTIDINE KINASE"/>
    <property type="match status" value="1"/>
</dbReference>
<dbReference type="AlphaFoldDB" id="A0C2K6"/>
<dbReference type="Proteomes" id="UP000000600">
    <property type="component" value="Unassembled WGS sequence"/>
</dbReference>
<keyword evidence="7" id="KW-1185">Reference proteome</keyword>
<dbReference type="SUPFAM" id="SSF55874">
    <property type="entry name" value="ATPase domain of HSP90 chaperone/DNA topoisomerase II/histidine kinase"/>
    <property type="match status" value="1"/>
</dbReference>
<dbReference type="SMART" id="SM00448">
    <property type="entry name" value="REC"/>
    <property type="match status" value="1"/>
</dbReference>
<dbReference type="InterPro" id="IPR001789">
    <property type="entry name" value="Sig_transdc_resp-reg_receiver"/>
</dbReference>
<accession>A0C2K6</accession>
<dbReference type="OMA" id="GCYEVGM"/>
<evidence type="ECO:0000313" key="6">
    <source>
        <dbReference type="EMBL" id="CAK65023.1"/>
    </source>
</evidence>
<dbReference type="InterPro" id="IPR005467">
    <property type="entry name" value="His_kinase_dom"/>
</dbReference>
<evidence type="ECO:0000259" key="5">
    <source>
        <dbReference type="PROSITE" id="PS50110"/>
    </source>
</evidence>
<name>A0C2K6_PARTE</name>
<feature type="domain" description="Response regulatory" evidence="5">
    <location>
        <begin position="673"/>
        <end position="791"/>
    </location>
</feature>
<dbReference type="InterPro" id="IPR011006">
    <property type="entry name" value="CheY-like_superfamily"/>
</dbReference>
<dbReference type="GeneID" id="5018205"/>
<dbReference type="SUPFAM" id="SSF52172">
    <property type="entry name" value="CheY-like"/>
    <property type="match status" value="1"/>
</dbReference>
<feature type="transmembrane region" description="Helical" evidence="3">
    <location>
        <begin position="28"/>
        <end position="44"/>
    </location>
</feature>
<dbReference type="InterPro" id="IPR003594">
    <property type="entry name" value="HATPase_dom"/>
</dbReference>
<dbReference type="SMART" id="SM00387">
    <property type="entry name" value="HATPase_c"/>
    <property type="match status" value="1"/>
</dbReference>
<dbReference type="GO" id="GO:0000155">
    <property type="term" value="F:phosphorelay sensor kinase activity"/>
    <property type="evidence" value="ECO:0007669"/>
    <property type="project" value="InterPro"/>
</dbReference>
<dbReference type="eggNOG" id="KOG0519">
    <property type="taxonomic scope" value="Eukaryota"/>
</dbReference>
<dbReference type="STRING" id="5888.A0C2K6"/>
<dbReference type="InterPro" id="IPR050956">
    <property type="entry name" value="2C_system_His_kinase"/>
</dbReference>
<evidence type="ECO:0000259" key="4">
    <source>
        <dbReference type="PROSITE" id="PS50109"/>
    </source>
</evidence>
<dbReference type="PROSITE" id="PS50109">
    <property type="entry name" value="HIS_KIN"/>
    <property type="match status" value="1"/>
</dbReference>
<sequence>MKILITLIVTQSISTIIGFTEFKEPQEVIALALELFGLAMLLLLSRMKYSELIQRILLICLATIIFVLMPNSQFKFYSGVYHIVLRHSQQKQLNRGLLLEWLVLLLVILIFGTSLEIEQICRSVFAGIAIMLMQCFKYQDQLQKEANKQQIMIQSKINYTMANNDGSNPRNIGERIVDPKVTSLFLDENYNVLDFQRSSAVYKLTDGDVQNLLQELHINKIDQKSKQLLPWKCNQISLKYFLDSVKNNAIPMVIQVIDYTHPKLENHIIKIIYQNDFEIQFYDVEEIDKYKKRNYVYAILKQLFNTMSHEFGTSLNYLLALSQVAIDKYNDVELQSYFQPIKATGLIMYHFVLDMIDFNALLGKKLELYFEKIDIVEILYEIKSIFSHSLEQKGLTINFDVFLNEKTIFTDRRRLKQILITLISNAQKFTFKGGIRLVVKSVEKYVQFEVIDTGIGLSTSELEILTDVLKTDYKNEQQISKNTAGFGLGSYLCNKIAMSLSNLKYEDGGGIRYSNNQGEIGTMVTFKILNEQLNYNFVSSQDNSSGIIKIGKNVIVDLKQSQIELSLSGLKKPLTKRFSTVMVPKVKSFHDDQHREHSYFKQPTKDCFQGMQMQYTKIDSDSVNEETNEEDYQKRLQIQNLKLRYYPSDILRELRQQSVGISEHYVLDCKCKTILIVDDEMINILGLQLMLKSLFFEADHAFNGLEAIKMLEQAHCMYSIIFMDINMPIMDGYVTTKAILNKYKAGSPKIIACTAFTDSQTRQGCYEVGMSHFINKPVDKTELQKLLCYLIN</sequence>
<gene>
    <name evidence="6" type="ORF">GSPATT00034501001</name>
</gene>
<evidence type="ECO:0000256" key="1">
    <source>
        <dbReference type="ARBA" id="ARBA00022553"/>
    </source>
</evidence>
<dbReference type="InParanoid" id="A0C2K6"/>
<dbReference type="PANTHER" id="PTHR43719:SF28">
    <property type="entry name" value="PEROXIDE STRESS-ACTIVATED HISTIDINE KINASE MAK1-RELATED"/>
    <property type="match status" value="1"/>
</dbReference>
<keyword evidence="3" id="KW-0812">Transmembrane</keyword>
<dbReference type="PROSITE" id="PS50110">
    <property type="entry name" value="RESPONSE_REGULATORY"/>
    <property type="match status" value="1"/>
</dbReference>
<dbReference type="RefSeq" id="XP_001432420.1">
    <property type="nucleotide sequence ID" value="XM_001432383.1"/>
</dbReference>
<dbReference type="Pfam" id="PF02518">
    <property type="entry name" value="HATPase_c"/>
    <property type="match status" value="1"/>
</dbReference>
<keyword evidence="3" id="KW-1133">Transmembrane helix</keyword>
<dbReference type="Gene3D" id="3.40.50.2300">
    <property type="match status" value="1"/>
</dbReference>
<reference evidence="6 7" key="1">
    <citation type="journal article" date="2006" name="Nature">
        <title>Global trends of whole-genome duplications revealed by the ciliate Paramecium tetraurelia.</title>
        <authorList>
            <consortium name="Genoscope"/>
            <person name="Aury J.-M."/>
            <person name="Jaillon O."/>
            <person name="Duret L."/>
            <person name="Noel B."/>
            <person name="Jubin C."/>
            <person name="Porcel B.M."/>
            <person name="Segurens B."/>
            <person name="Daubin V."/>
            <person name="Anthouard V."/>
            <person name="Aiach N."/>
            <person name="Arnaiz O."/>
            <person name="Billaut A."/>
            <person name="Beisson J."/>
            <person name="Blanc I."/>
            <person name="Bouhouche K."/>
            <person name="Camara F."/>
            <person name="Duharcourt S."/>
            <person name="Guigo R."/>
            <person name="Gogendeau D."/>
            <person name="Katinka M."/>
            <person name="Keller A.-M."/>
            <person name="Kissmehl R."/>
            <person name="Klotz C."/>
            <person name="Koll F."/>
            <person name="Le Moue A."/>
            <person name="Lepere C."/>
            <person name="Malinsky S."/>
            <person name="Nowacki M."/>
            <person name="Nowak J.K."/>
            <person name="Plattner H."/>
            <person name="Poulain J."/>
            <person name="Ruiz F."/>
            <person name="Serrano V."/>
            <person name="Zagulski M."/>
            <person name="Dessen P."/>
            <person name="Betermier M."/>
            <person name="Weissenbach J."/>
            <person name="Scarpelli C."/>
            <person name="Schachter V."/>
            <person name="Sperling L."/>
            <person name="Meyer E."/>
            <person name="Cohen J."/>
            <person name="Wincker P."/>
        </authorList>
    </citation>
    <scope>NUCLEOTIDE SEQUENCE [LARGE SCALE GENOMIC DNA]</scope>
    <source>
        <strain evidence="6 7">Stock d4-2</strain>
    </source>
</reference>
<keyword evidence="3" id="KW-0472">Membrane</keyword>
<evidence type="ECO:0000256" key="2">
    <source>
        <dbReference type="PROSITE-ProRule" id="PRU00169"/>
    </source>
</evidence>
<keyword evidence="1 2" id="KW-0597">Phosphoprotein</keyword>
<evidence type="ECO:0000256" key="3">
    <source>
        <dbReference type="SAM" id="Phobius"/>
    </source>
</evidence>
<dbReference type="InterPro" id="IPR036097">
    <property type="entry name" value="HisK_dim/P_sf"/>
</dbReference>
<dbReference type="SUPFAM" id="SSF47384">
    <property type="entry name" value="Homodimeric domain of signal transducing histidine kinase"/>
    <property type="match status" value="1"/>
</dbReference>
<evidence type="ECO:0000313" key="7">
    <source>
        <dbReference type="Proteomes" id="UP000000600"/>
    </source>
</evidence>
<dbReference type="EMBL" id="CT868036">
    <property type="protein sequence ID" value="CAK65023.1"/>
    <property type="molecule type" value="Genomic_DNA"/>
</dbReference>